<protein>
    <submittedName>
        <fullName evidence="1">Uncharacterized protein</fullName>
    </submittedName>
</protein>
<name>A0AAE3UIW1_9BACT</name>
<proteinExistence type="predicted"/>
<gene>
    <name evidence="1" type="ORF">QNI22_30215</name>
</gene>
<dbReference type="RefSeq" id="WP_314516710.1">
    <property type="nucleotide sequence ID" value="NZ_JASJOU010000014.1"/>
</dbReference>
<reference evidence="1" key="1">
    <citation type="submission" date="2023-05" db="EMBL/GenBank/DDBJ databases">
        <authorList>
            <person name="Zhang X."/>
        </authorList>
    </citation>
    <scope>NUCLEOTIDE SEQUENCE</scope>
    <source>
        <strain evidence="1">BD1B2-1</strain>
    </source>
</reference>
<dbReference type="Proteomes" id="UP001232063">
    <property type="component" value="Unassembled WGS sequence"/>
</dbReference>
<accession>A0AAE3UIW1</accession>
<dbReference type="AlphaFoldDB" id="A0AAE3UIW1"/>
<organism evidence="1 2">
    <name type="scientific">Xanthocytophaga agilis</name>
    <dbReference type="NCBI Taxonomy" id="3048010"/>
    <lineage>
        <taxon>Bacteria</taxon>
        <taxon>Pseudomonadati</taxon>
        <taxon>Bacteroidota</taxon>
        <taxon>Cytophagia</taxon>
        <taxon>Cytophagales</taxon>
        <taxon>Rhodocytophagaceae</taxon>
        <taxon>Xanthocytophaga</taxon>
    </lineage>
</organism>
<evidence type="ECO:0000313" key="1">
    <source>
        <dbReference type="EMBL" id="MDJ1504977.1"/>
    </source>
</evidence>
<keyword evidence="2" id="KW-1185">Reference proteome</keyword>
<evidence type="ECO:0000313" key="2">
    <source>
        <dbReference type="Proteomes" id="UP001232063"/>
    </source>
</evidence>
<comment type="caution">
    <text evidence="1">The sequence shown here is derived from an EMBL/GenBank/DDBJ whole genome shotgun (WGS) entry which is preliminary data.</text>
</comment>
<dbReference type="EMBL" id="JASJOU010000014">
    <property type="protein sequence ID" value="MDJ1504977.1"/>
    <property type="molecule type" value="Genomic_DNA"/>
</dbReference>
<sequence>MSGHASFYLLNQEHLKAVEKAWKPVEARLWWGRKKTTFPFIKDFYTYTTFLESYPYSGWIYTQVFLYFDDVFAYHDLELAKEANRISTGGATITLFTHRDKEKIIHKLAPSQLSIDKLRYFAEEYYETPEEKQSSGESLLMAIELLHNCLQKIEPGKILMLHVG</sequence>